<dbReference type="GO" id="GO:0006145">
    <property type="term" value="P:purine nucleobase catabolic process"/>
    <property type="evidence" value="ECO:0007669"/>
    <property type="project" value="TreeGrafter"/>
</dbReference>
<evidence type="ECO:0000313" key="6">
    <source>
        <dbReference type="EMBL" id="GFH08514.1"/>
    </source>
</evidence>
<keyword evidence="7" id="KW-1185">Reference proteome</keyword>
<evidence type="ECO:0000256" key="1">
    <source>
        <dbReference type="ARBA" id="ARBA00004831"/>
    </source>
</evidence>
<evidence type="ECO:0000256" key="5">
    <source>
        <dbReference type="RuleBase" id="RU004455"/>
    </source>
</evidence>
<dbReference type="GO" id="GO:0019628">
    <property type="term" value="P:urate catabolic process"/>
    <property type="evidence" value="ECO:0007669"/>
    <property type="project" value="UniProtKB-UniPathway"/>
</dbReference>
<dbReference type="InterPro" id="IPR002042">
    <property type="entry name" value="Uricase"/>
</dbReference>
<dbReference type="UniPathway" id="UPA00394">
    <property type="reaction ID" value="UER00650"/>
</dbReference>
<keyword evidence="4 5" id="KW-0560">Oxidoreductase</keyword>
<comment type="caution">
    <text evidence="6">The sequence shown here is derived from an EMBL/GenBank/DDBJ whole genome shotgun (WGS) entry which is preliminary data.</text>
</comment>
<evidence type="ECO:0000256" key="4">
    <source>
        <dbReference type="ARBA" id="ARBA00023002"/>
    </source>
</evidence>
<evidence type="ECO:0000256" key="2">
    <source>
        <dbReference type="ARBA" id="ARBA00009760"/>
    </source>
</evidence>
<dbReference type="PRINTS" id="PR00093">
    <property type="entry name" value="URICASE"/>
</dbReference>
<dbReference type="Proteomes" id="UP000485058">
    <property type="component" value="Unassembled WGS sequence"/>
</dbReference>
<dbReference type="EMBL" id="BLLF01000166">
    <property type="protein sequence ID" value="GFH08514.1"/>
    <property type="molecule type" value="Genomic_DNA"/>
</dbReference>
<gene>
    <name evidence="6" type="ORF">HaLaN_03488</name>
</gene>
<reference evidence="6 7" key="1">
    <citation type="submission" date="2020-02" db="EMBL/GenBank/DDBJ databases">
        <title>Draft genome sequence of Haematococcus lacustris strain NIES-144.</title>
        <authorList>
            <person name="Morimoto D."/>
            <person name="Nakagawa S."/>
            <person name="Yoshida T."/>
            <person name="Sawayama S."/>
        </authorList>
    </citation>
    <scope>NUCLEOTIDE SEQUENCE [LARGE SCALE GENOMIC DNA]</scope>
    <source>
        <strain evidence="6 7">NIES-144</strain>
    </source>
</reference>
<keyword evidence="3 5" id="KW-0659">Purine metabolism</keyword>
<organism evidence="6 7">
    <name type="scientific">Haematococcus lacustris</name>
    <name type="common">Green alga</name>
    <name type="synonym">Haematococcus pluvialis</name>
    <dbReference type="NCBI Taxonomy" id="44745"/>
    <lineage>
        <taxon>Eukaryota</taxon>
        <taxon>Viridiplantae</taxon>
        <taxon>Chlorophyta</taxon>
        <taxon>core chlorophytes</taxon>
        <taxon>Chlorophyceae</taxon>
        <taxon>CS clade</taxon>
        <taxon>Chlamydomonadales</taxon>
        <taxon>Haematococcaceae</taxon>
        <taxon>Haematococcus</taxon>
    </lineage>
</organism>
<comment type="pathway">
    <text evidence="1">Purine metabolism; urate degradation; (S)-allantoin from urate: step 1/3.</text>
</comment>
<evidence type="ECO:0000256" key="3">
    <source>
        <dbReference type="ARBA" id="ARBA00022631"/>
    </source>
</evidence>
<dbReference type="Gene3D" id="3.10.270.10">
    <property type="entry name" value="Urate Oxidase"/>
    <property type="match status" value="1"/>
</dbReference>
<sequence length="201" mass="22571">MSAELPLHQHGKSRVRVARTWREGDVHHFVEWTVHTMLESAMEHAFKQGDNTGMTATDTQKNTVYIIAQRMSQRCSCEEYAIALAQHFVRQYPLVSKAKVTVEQKPWTRVQLNGKPHDHGYAVTGTEVRTCYVTYDNAGKLEVTGGRRLLPQRAIHAVGDGQASPCEGARDKYAPNLTPCMWVYPPATLTAMWGSHVRPLG</sequence>
<comment type="catalytic activity">
    <reaction evidence="5">
        <text>urate + O2 + H2O = 5-hydroxyisourate + H2O2</text>
        <dbReference type="Rhea" id="RHEA:21368"/>
        <dbReference type="ChEBI" id="CHEBI:15377"/>
        <dbReference type="ChEBI" id="CHEBI:15379"/>
        <dbReference type="ChEBI" id="CHEBI:16240"/>
        <dbReference type="ChEBI" id="CHEBI:17775"/>
        <dbReference type="ChEBI" id="CHEBI:18072"/>
        <dbReference type="EC" id="1.7.3.3"/>
    </reaction>
</comment>
<dbReference type="SUPFAM" id="SSF55620">
    <property type="entry name" value="Tetrahydrobiopterin biosynthesis enzymes-like"/>
    <property type="match status" value="1"/>
</dbReference>
<accession>A0A699YNZ5</accession>
<dbReference type="AlphaFoldDB" id="A0A699YNZ5"/>
<evidence type="ECO:0000313" key="7">
    <source>
        <dbReference type="Proteomes" id="UP000485058"/>
    </source>
</evidence>
<dbReference type="EC" id="1.7.3.3" evidence="5"/>
<comment type="similarity">
    <text evidence="2 5">Belongs to the uricase family.</text>
</comment>
<dbReference type="Pfam" id="PF01014">
    <property type="entry name" value="Uricase"/>
    <property type="match status" value="1"/>
</dbReference>
<dbReference type="GO" id="GO:0004846">
    <property type="term" value="F:urate oxidase activity"/>
    <property type="evidence" value="ECO:0007669"/>
    <property type="project" value="UniProtKB-EC"/>
</dbReference>
<comment type="function">
    <text evidence="5">Catalyzes the oxidation of uric acid to 5-hydroxyisourate, which is further processed to form (S)-allantoin.</text>
</comment>
<dbReference type="PANTHER" id="PTHR42874">
    <property type="entry name" value="URICASE"/>
    <property type="match status" value="1"/>
</dbReference>
<dbReference type="PANTHER" id="PTHR42874:SF1">
    <property type="entry name" value="URICASE"/>
    <property type="match status" value="1"/>
</dbReference>
<proteinExistence type="inferred from homology"/>
<dbReference type="GO" id="GO:0005777">
    <property type="term" value="C:peroxisome"/>
    <property type="evidence" value="ECO:0007669"/>
    <property type="project" value="TreeGrafter"/>
</dbReference>
<protein>
    <recommendedName>
        <fullName evidence="5">Uricase</fullName>
        <ecNumber evidence="5">1.7.3.3</ecNumber>
    </recommendedName>
</protein>
<name>A0A699YNZ5_HAELA</name>